<reference evidence="2 3" key="1">
    <citation type="journal article" date="2022" name="Nat. Ecol. Evol.">
        <title>A masculinizing supergene underlies an exaggerated male reproductive morph in a spider.</title>
        <authorList>
            <person name="Hendrickx F."/>
            <person name="De Corte Z."/>
            <person name="Sonet G."/>
            <person name="Van Belleghem S.M."/>
            <person name="Kostlbacher S."/>
            <person name="Vangestel C."/>
        </authorList>
    </citation>
    <scope>NUCLEOTIDE SEQUENCE [LARGE SCALE GENOMIC DNA]</scope>
    <source>
        <strain evidence="2">W744_W776</strain>
    </source>
</reference>
<feature type="chain" id="PRO_5043552003" evidence="1">
    <location>
        <begin position="19"/>
        <end position="260"/>
    </location>
</feature>
<evidence type="ECO:0000256" key="1">
    <source>
        <dbReference type="SAM" id="SignalP"/>
    </source>
</evidence>
<proteinExistence type="predicted"/>
<accession>A0AAV6TQ70</accession>
<evidence type="ECO:0000313" key="2">
    <source>
        <dbReference type="EMBL" id="KAG8173992.1"/>
    </source>
</evidence>
<sequence length="260" mass="29630">MKNFLFAIVFAVVVGSQAYEEELKCNFRICGSELLNFHDYSISSIFKKIEYSSFCIKNCTPPVVHEFFQSIRYALTKRIPGHCAGHDCASKNRFVALSKCVHEKAWPLLQCSKDSWILPKWHSEVKEMQTKRNYTCSITVESTQCIEEILQECGTYPFTLAKDIFIDVVKQGISAYCPRNKLTNDFFIEHMTTTLAPYQDRLKTFTDISPAPGDRPYPQFVKGYRIKRDGDPDDNGAPTQSVSLACVAAGLVLSLYMNRR</sequence>
<keyword evidence="1" id="KW-0732">Signal</keyword>
<dbReference type="AlphaFoldDB" id="A0AAV6TQ70"/>
<dbReference type="Proteomes" id="UP000827092">
    <property type="component" value="Unassembled WGS sequence"/>
</dbReference>
<comment type="caution">
    <text evidence="2">The sequence shown here is derived from an EMBL/GenBank/DDBJ whole genome shotgun (WGS) entry which is preliminary data.</text>
</comment>
<feature type="signal peptide" evidence="1">
    <location>
        <begin position="1"/>
        <end position="18"/>
    </location>
</feature>
<dbReference type="EMBL" id="JAFNEN010001374">
    <property type="protein sequence ID" value="KAG8173992.1"/>
    <property type="molecule type" value="Genomic_DNA"/>
</dbReference>
<name>A0AAV6TQ70_9ARAC</name>
<gene>
    <name evidence="2" type="ORF">JTE90_015688</name>
</gene>
<keyword evidence="3" id="KW-1185">Reference proteome</keyword>
<organism evidence="2 3">
    <name type="scientific">Oedothorax gibbosus</name>
    <dbReference type="NCBI Taxonomy" id="931172"/>
    <lineage>
        <taxon>Eukaryota</taxon>
        <taxon>Metazoa</taxon>
        <taxon>Ecdysozoa</taxon>
        <taxon>Arthropoda</taxon>
        <taxon>Chelicerata</taxon>
        <taxon>Arachnida</taxon>
        <taxon>Araneae</taxon>
        <taxon>Araneomorphae</taxon>
        <taxon>Entelegynae</taxon>
        <taxon>Araneoidea</taxon>
        <taxon>Linyphiidae</taxon>
        <taxon>Erigoninae</taxon>
        <taxon>Oedothorax</taxon>
    </lineage>
</organism>
<evidence type="ECO:0000313" key="3">
    <source>
        <dbReference type="Proteomes" id="UP000827092"/>
    </source>
</evidence>
<protein>
    <submittedName>
        <fullName evidence="2">Uncharacterized protein</fullName>
    </submittedName>
</protein>